<accession>A0A0C2Z8V7</accession>
<dbReference type="InterPro" id="IPR001810">
    <property type="entry name" value="F-box_dom"/>
</dbReference>
<proteinExistence type="predicted"/>
<evidence type="ECO:0000313" key="4">
    <source>
        <dbReference type="Proteomes" id="UP000053424"/>
    </source>
</evidence>
<dbReference type="PROSITE" id="PS50181">
    <property type="entry name" value="FBOX"/>
    <property type="match status" value="1"/>
</dbReference>
<dbReference type="Pfam" id="PF00646">
    <property type="entry name" value="F-box"/>
    <property type="match status" value="1"/>
</dbReference>
<sequence>MTRRTRVLKSAPQAMSVDLPSDDGDFNDSEFDEEMEVAAKKPRGKKRKTSGNNDVGPPQAKKARHVRGKRGILKQLVEMPFDVLFEIFGRLEPLDLVHLSRTSKDLRALLLTRTSISTWKESLANVPGLPECPDDMTEPQYAELVFGKCCHFCHRNFGMIQTMWDARLRACTKCLETNRRFKELSTHYPYRNYGPDLYKLLPVAEVSRKSGRYNRIKRFTDATLDETWETEYLKLEGSPRSQDDWVRNKIQEMTLVHKHTEACLAWVADVHNRREAEKQAVIDNRKAIVVERLKAMGWAEELALLDSSAPRPEDSIFVAKACQKDLTEKVLSSLEEPLTRFMEAIKSTRVEKERRALLKDRLAALNTLRETCVSTLPANAICPTSADLFRLPLVRNIIDTVPATVDFTADDLQPIALSFDDLTLQWRKEIELKLLGLIQAAEGSDVQNSLDAEAVLNLATSFFSCKHCDRFLRYPAVLMHSCATKSSYNFPPKDDPDRDHVYAAEFLRQIYWNADQSITRKPEHVAVVSRLLDMVGFDAKTATVEDMDALNPLFECTSCNSFSEGRAIMTWQTVLVHRFQRHRFEGDIELVLLDETESAVIRPRILEHVDRERHRGYHENMICVLCKKLGKRLQLREHIRKDHSKPNPADEDIVLKIDVDPIPSIYRQWPPREVIDKPATV</sequence>
<dbReference type="Proteomes" id="UP000053424">
    <property type="component" value="Unassembled WGS sequence"/>
</dbReference>
<dbReference type="HOGENOM" id="CLU_010790_2_1_1"/>
<dbReference type="AlphaFoldDB" id="A0A0C2Z8V7"/>
<feature type="compositionally biased region" description="Basic residues" evidence="1">
    <location>
        <begin position="40"/>
        <end position="49"/>
    </location>
</feature>
<evidence type="ECO:0000313" key="3">
    <source>
        <dbReference type="EMBL" id="KIM49552.1"/>
    </source>
</evidence>
<reference evidence="3 4" key="1">
    <citation type="submission" date="2014-04" db="EMBL/GenBank/DDBJ databases">
        <authorList>
            <consortium name="DOE Joint Genome Institute"/>
            <person name="Kuo A."/>
            <person name="Gay G."/>
            <person name="Dore J."/>
            <person name="Kohler A."/>
            <person name="Nagy L.G."/>
            <person name="Floudas D."/>
            <person name="Copeland A."/>
            <person name="Barry K.W."/>
            <person name="Cichocki N."/>
            <person name="Veneault-Fourrey C."/>
            <person name="LaButti K."/>
            <person name="Lindquist E.A."/>
            <person name="Lipzen A."/>
            <person name="Lundell T."/>
            <person name="Morin E."/>
            <person name="Murat C."/>
            <person name="Sun H."/>
            <person name="Tunlid A."/>
            <person name="Henrissat B."/>
            <person name="Grigoriev I.V."/>
            <person name="Hibbett D.S."/>
            <person name="Martin F."/>
            <person name="Nordberg H.P."/>
            <person name="Cantor M.N."/>
            <person name="Hua S.X."/>
        </authorList>
    </citation>
    <scope>NUCLEOTIDE SEQUENCE [LARGE SCALE GENOMIC DNA]</scope>
    <source>
        <strain evidence="4">h7</strain>
    </source>
</reference>
<evidence type="ECO:0000259" key="2">
    <source>
        <dbReference type="PROSITE" id="PS50181"/>
    </source>
</evidence>
<dbReference type="SUPFAM" id="SSF81383">
    <property type="entry name" value="F-box domain"/>
    <property type="match status" value="1"/>
</dbReference>
<organism evidence="3 4">
    <name type="scientific">Hebeloma cylindrosporum</name>
    <dbReference type="NCBI Taxonomy" id="76867"/>
    <lineage>
        <taxon>Eukaryota</taxon>
        <taxon>Fungi</taxon>
        <taxon>Dikarya</taxon>
        <taxon>Basidiomycota</taxon>
        <taxon>Agaricomycotina</taxon>
        <taxon>Agaricomycetes</taxon>
        <taxon>Agaricomycetidae</taxon>
        <taxon>Agaricales</taxon>
        <taxon>Agaricineae</taxon>
        <taxon>Hymenogastraceae</taxon>
        <taxon>Hebeloma</taxon>
    </lineage>
</organism>
<dbReference type="CDD" id="cd09917">
    <property type="entry name" value="F-box_SF"/>
    <property type="match status" value="1"/>
</dbReference>
<evidence type="ECO:0000256" key="1">
    <source>
        <dbReference type="SAM" id="MobiDB-lite"/>
    </source>
</evidence>
<reference evidence="4" key="2">
    <citation type="submission" date="2015-01" db="EMBL/GenBank/DDBJ databases">
        <title>Evolutionary Origins and Diversification of the Mycorrhizal Mutualists.</title>
        <authorList>
            <consortium name="DOE Joint Genome Institute"/>
            <consortium name="Mycorrhizal Genomics Consortium"/>
            <person name="Kohler A."/>
            <person name="Kuo A."/>
            <person name="Nagy L.G."/>
            <person name="Floudas D."/>
            <person name="Copeland A."/>
            <person name="Barry K.W."/>
            <person name="Cichocki N."/>
            <person name="Veneault-Fourrey C."/>
            <person name="LaButti K."/>
            <person name="Lindquist E.A."/>
            <person name="Lipzen A."/>
            <person name="Lundell T."/>
            <person name="Morin E."/>
            <person name="Murat C."/>
            <person name="Riley R."/>
            <person name="Ohm R."/>
            <person name="Sun H."/>
            <person name="Tunlid A."/>
            <person name="Henrissat B."/>
            <person name="Grigoriev I.V."/>
            <person name="Hibbett D.S."/>
            <person name="Martin F."/>
        </authorList>
    </citation>
    <scope>NUCLEOTIDE SEQUENCE [LARGE SCALE GENOMIC DNA]</scope>
    <source>
        <strain evidence="4">h7</strain>
    </source>
</reference>
<gene>
    <name evidence="3" type="ORF">M413DRAFT_438740</name>
</gene>
<protein>
    <recommendedName>
        <fullName evidence="2">F-box domain-containing protein</fullName>
    </recommendedName>
</protein>
<dbReference type="InterPro" id="IPR036047">
    <property type="entry name" value="F-box-like_dom_sf"/>
</dbReference>
<dbReference type="STRING" id="686832.A0A0C2Z8V7"/>
<feature type="region of interest" description="Disordered" evidence="1">
    <location>
        <begin position="1"/>
        <end position="67"/>
    </location>
</feature>
<name>A0A0C2Z8V7_HEBCY</name>
<feature type="domain" description="F-box" evidence="2">
    <location>
        <begin position="73"/>
        <end position="122"/>
    </location>
</feature>
<dbReference type="EMBL" id="KN831768">
    <property type="protein sequence ID" value="KIM49552.1"/>
    <property type="molecule type" value="Genomic_DNA"/>
</dbReference>
<feature type="compositionally biased region" description="Acidic residues" evidence="1">
    <location>
        <begin position="20"/>
        <end position="36"/>
    </location>
</feature>
<keyword evidence="4" id="KW-1185">Reference proteome</keyword>
<dbReference type="SMART" id="SM00256">
    <property type="entry name" value="FBOX"/>
    <property type="match status" value="1"/>
</dbReference>
<dbReference type="OrthoDB" id="2322499at2759"/>